<accession>A0A8T0Q1S4</accession>
<evidence type="ECO:0000313" key="3">
    <source>
        <dbReference type="Proteomes" id="UP000823388"/>
    </source>
</evidence>
<evidence type="ECO:0000256" key="1">
    <source>
        <dbReference type="SAM" id="MobiDB-lite"/>
    </source>
</evidence>
<gene>
    <name evidence="2" type="ORF">PVAP13_7NG105378</name>
</gene>
<evidence type="ECO:0000313" key="2">
    <source>
        <dbReference type="EMBL" id="KAG2565086.1"/>
    </source>
</evidence>
<reference evidence="2" key="1">
    <citation type="submission" date="2020-05" db="EMBL/GenBank/DDBJ databases">
        <title>WGS assembly of Panicum virgatum.</title>
        <authorList>
            <person name="Lovell J.T."/>
            <person name="Jenkins J."/>
            <person name="Shu S."/>
            <person name="Juenger T.E."/>
            <person name="Schmutz J."/>
        </authorList>
    </citation>
    <scope>NUCLEOTIDE SEQUENCE</scope>
    <source>
        <strain evidence="2">AP13</strain>
    </source>
</reference>
<sequence>MEAGCSVHDRRRRRCQAAPGASWTGGGRPRRARQTGGWRPADGADRRRATGADGADGADGSRADGADGLHVTGTVRTATNRRRDELQQAAAADGRDGRWTSGRCGWPRRATAAKGRDWQRTGRKGRRGRAAIGRRGGDPRGRRRRDQRPRRAGMAASGRTAAEKVDLGCDTMLPELR</sequence>
<dbReference type="AlphaFoldDB" id="A0A8T0Q1S4"/>
<name>A0A8T0Q1S4_PANVG</name>
<keyword evidence="3" id="KW-1185">Reference proteome</keyword>
<dbReference type="Proteomes" id="UP000823388">
    <property type="component" value="Chromosome 7N"/>
</dbReference>
<feature type="compositionally biased region" description="Basic residues" evidence="1">
    <location>
        <begin position="141"/>
        <end position="151"/>
    </location>
</feature>
<comment type="caution">
    <text evidence="2">The sequence shown here is derived from an EMBL/GenBank/DDBJ whole genome shotgun (WGS) entry which is preliminary data.</text>
</comment>
<feature type="region of interest" description="Disordered" evidence="1">
    <location>
        <begin position="1"/>
        <end position="162"/>
    </location>
</feature>
<protein>
    <submittedName>
        <fullName evidence="2">Uncharacterized protein</fullName>
    </submittedName>
</protein>
<dbReference type="EMBL" id="CM029050">
    <property type="protein sequence ID" value="KAG2565086.1"/>
    <property type="molecule type" value="Genomic_DNA"/>
</dbReference>
<organism evidence="2 3">
    <name type="scientific">Panicum virgatum</name>
    <name type="common">Blackwell switchgrass</name>
    <dbReference type="NCBI Taxonomy" id="38727"/>
    <lineage>
        <taxon>Eukaryota</taxon>
        <taxon>Viridiplantae</taxon>
        <taxon>Streptophyta</taxon>
        <taxon>Embryophyta</taxon>
        <taxon>Tracheophyta</taxon>
        <taxon>Spermatophyta</taxon>
        <taxon>Magnoliopsida</taxon>
        <taxon>Liliopsida</taxon>
        <taxon>Poales</taxon>
        <taxon>Poaceae</taxon>
        <taxon>PACMAD clade</taxon>
        <taxon>Panicoideae</taxon>
        <taxon>Panicodae</taxon>
        <taxon>Paniceae</taxon>
        <taxon>Panicinae</taxon>
        <taxon>Panicum</taxon>
        <taxon>Panicum sect. Hiantes</taxon>
    </lineage>
</organism>
<proteinExistence type="predicted"/>